<evidence type="ECO:0000256" key="2">
    <source>
        <dbReference type="SAM" id="Phobius"/>
    </source>
</evidence>
<reference evidence="3 4" key="1">
    <citation type="journal article" date="2013" name="BMC Genomics">
        <title>Genomics-driven discovery of the pneumocandin biosynthetic gene cluster in the fungus Glarea lozoyensis.</title>
        <authorList>
            <person name="Chen L."/>
            <person name="Yue Q."/>
            <person name="Zhang X."/>
            <person name="Xiang M."/>
            <person name="Wang C."/>
            <person name="Li S."/>
            <person name="Che Y."/>
            <person name="Ortiz-Lopez F.J."/>
            <person name="Bills G.F."/>
            <person name="Liu X."/>
            <person name="An Z."/>
        </authorList>
    </citation>
    <scope>NUCLEOTIDE SEQUENCE [LARGE SCALE GENOMIC DNA]</scope>
    <source>
        <strain evidence="4">ATCC 20868 / MF5171</strain>
    </source>
</reference>
<dbReference type="RefSeq" id="XP_008084528.1">
    <property type="nucleotide sequence ID" value="XM_008086337.1"/>
</dbReference>
<feature type="transmembrane region" description="Helical" evidence="2">
    <location>
        <begin position="187"/>
        <end position="209"/>
    </location>
</feature>
<protein>
    <submittedName>
        <fullName evidence="3">Uncharacterized protein</fullName>
    </submittedName>
</protein>
<keyword evidence="2" id="KW-1133">Transmembrane helix</keyword>
<dbReference type="HOGENOM" id="CLU_637859_0_0_1"/>
<dbReference type="EMBL" id="KE145368">
    <property type="protein sequence ID" value="EPE28620.1"/>
    <property type="molecule type" value="Genomic_DNA"/>
</dbReference>
<gene>
    <name evidence="3" type="ORF">GLAREA_09741</name>
</gene>
<dbReference type="KEGG" id="glz:GLAREA_09741"/>
<dbReference type="Proteomes" id="UP000016922">
    <property type="component" value="Unassembled WGS sequence"/>
</dbReference>
<dbReference type="OrthoDB" id="5427234at2759"/>
<dbReference type="GeneID" id="19468788"/>
<name>S3CSH6_GLAL2</name>
<feature type="compositionally biased region" description="Polar residues" evidence="1">
    <location>
        <begin position="374"/>
        <end position="390"/>
    </location>
</feature>
<feature type="transmembrane region" description="Helical" evidence="2">
    <location>
        <begin position="157"/>
        <end position="175"/>
    </location>
</feature>
<organism evidence="3 4">
    <name type="scientific">Glarea lozoyensis (strain ATCC 20868 / MF5171)</name>
    <dbReference type="NCBI Taxonomy" id="1116229"/>
    <lineage>
        <taxon>Eukaryota</taxon>
        <taxon>Fungi</taxon>
        <taxon>Dikarya</taxon>
        <taxon>Ascomycota</taxon>
        <taxon>Pezizomycotina</taxon>
        <taxon>Leotiomycetes</taxon>
        <taxon>Helotiales</taxon>
        <taxon>Helotiaceae</taxon>
        <taxon>Glarea</taxon>
    </lineage>
</organism>
<keyword evidence="2" id="KW-0812">Transmembrane</keyword>
<feature type="region of interest" description="Disordered" evidence="1">
    <location>
        <begin position="360"/>
        <end position="394"/>
    </location>
</feature>
<keyword evidence="2" id="KW-0472">Membrane</keyword>
<feature type="transmembrane region" description="Helical" evidence="2">
    <location>
        <begin position="294"/>
        <end position="314"/>
    </location>
</feature>
<accession>S3CSH6</accession>
<keyword evidence="4" id="KW-1185">Reference proteome</keyword>
<evidence type="ECO:0000313" key="3">
    <source>
        <dbReference type="EMBL" id="EPE28620.1"/>
    </source>
</evidence>
<feature type="transmembrane region" description="Helical" evidence="2">
    <location>
        <begin position="216"/>
        <end position="237"/>
    </location>
</feature>
<sequence>MYLPPVGAGGIPADPPPEDIEGIELSIFPRRSRGGLPEDFEELELSEISGRSIRENPGARPRYIYRCHCRQVIGDTYTSQYVAGLAFMLTSFLKWKEISPYHFRVIYCVVSVHSILGLVANYDRQSFLSYILFGRMDKRLIRHDGSRMKFQFKMTDFAFLLSLALFVAFSIFVPLRNSSCFSVCYPIDTRVFGISAGAFVALLCMALFGNGGHGPFAWTFFTFCTVGYLALQTWQFHHLTQVFRPAKLPPGASNENLFSFGQILVFFMIFPLIADFYAALLVDLARIRHSTVEGVPVVTTFLSIFRTLLPWFLYRIKQDVVNVANKMTDPILRRGAAPISKFIGKTRALFTFKKKFKSRRTNTDRLERGPVASEHTSATDLVPPTANTSGAVPVGVSTDAVPNLPVIRRSTYEVGDEIRQVRRTGTDPAN</sequence>
<dbReference type="AlphaFoldDB" id="S3CSH6"/>
<evidence type="ECO:0000313" key="4">
    <source>
        <dbReference type="Proteomes" id="UP000016922"/>
    </source>
</evidence>
<feature type="transmembrane region" description="Helical" evidence="2">
    <location>
        <begin position="257"/>
        <end position="282"/>
    </location>
</feature>
<proteinExistence type="predicted"/>
<evidence type="ECO:0000256" key="1">
    <source>
        <dbReference type="SAM" id="MobiDB-lite"/>
    </source>
</evidence>